<comment type="caution">
    <text evidence="2">The sequence shown here is derived from an EMBL/GenBank/DDBJ whole genome shotgun (WGS) entry which is preliminary data.</text>
</comment>
<feature type="compositionally biased region" description="Polar residues" evidence="1">
    <location>
        <begin position="113"/>
        <end position="125"/>
    </location>
</feature>
<feature type="compositionally biased region" description="Low complexity" evidence="1">
    <location>
        <begin position="69"/>
        <end position="88"/>
    </location>
</feature>
<reference evidence="2" key="1">
    <citation type="submission" date="2020-11" db="EMBL/GenBank/DDBJ databases">
        <authorList>
            <consortium name="DOE Joint Genome Institute"/>
            <person name="Ahrendt S."/>
            <person name="Riley R."/>
            <person name="Andreopoulos W."/>
            <person name="Labutti K."/>
            <person name="Pangilinan J."/>
            <person name="Ruiz-Duenas F.J."/>
            <person name="Barrasa J.M."/>
            <person name="Sanchez-Garcia M."/>
            <person name="Camarero S."/>
            <person name="Miyauchi S."/>
            <person name="Serrano A."/>
            <person name="Linde D."/>
            <person name="Babiker R."/>
            <person name="Drula E."/>
            <person name="Ayuso-Fernandez I."/>
            <person name="Pacheco R."/>
            <person name="Padilla G."/>
            <person name="Ferreira P."/>
            <person name="Barriuso J."/>
            <person name="Kellner H."/>
            <person name="Castanera R."/>
            <person name="Alfaro M."/>
            <person name="Ramirez L."/>
            <person name="Pisabarro A.G."/>
            <person name="Kuo A."/>
            <person name="Tritt A."/>
            <person name="Lipzen A."/>
            <person name="He G."/>
            <person name="Yan M."/>
            <person name="Ng V."/>
            <person name="Cullen D."/>
            <person name="Martin F."/>
            <person name="Rosso M.-N."/>
            <person name="Henrissat B."/>
            <person name="Hibbett D."/>
            <person name="Martinez A.T."/>
            <person name="Grigoriev I.V."/>
        </authorList>
    </citation>
    <scope>NUCLEOTIDE SEQUENCE</scope>
    <source>
        <strain evidence="2">MF-IS2</strain>
    </source>
</reference>
<keyword evidence="3" id="KW-1185">Reference proteome</keyword>
<feature type="region of interest" description="Disordered" evidence="1">
    <location>
        <begin position="14"/>
        <end position="96"/>
    </location>
</feature>
<feature type="region of interest" description="Disordered" evidence="1">
    <location>
        <begin position="167"/>
        <end position="195"/>
    </location>
</feature>
<protein>
    <recommendedName>
        <fullName evidence="4">F-box domain-containing protein</fullName>
    </recommendedName>
</protein>
<dbReference type="Gene3D" id="1.20.1280.50">
    <property type="match status" value="1"/>
</dbReference>
<dbReference type="AlphaFoldDB" id="A0A9P5X690"/>
<organism evidence="2 3">
    <name type="scientific">Macrolepiota fuliginosa MF-IS2</name>
    <dbReference type="NCBI Taxonomy" id="1400762"/>
    <lineage>
        <taxon>Eukaryota</taxon>
        <taxon>Fungi</taxon>
        <taxon>Dikarya</taxon>
        <taxon>Basidiomycota</taxon>
        <taxon>Agaricomycotina</taxon>
        <taxon>Agaricomycetes</taxon>
        <taxon>Agaricomycetidae</taxon>
        <taxon>Agaricales</taxon>
        <taxon>Agaricineae</taxon>
        <taxon>Agaricaceae</taxon>
        <taxon>Macrolepiota</taxon>
    </lineage>
</organism>
<accession>A0A9P5X690</accession>
<dbReference type="Proteomes" id="UP000807342">
    <property type="component" value="Unassembled WGS sequence"/>
</dbReference>
<sequence>MARPKRVVNLNLDMASGSDSAISTASTSPGRPSLSSMRRLGPGYRPIPAPSGPRGGQGYPNSTLLQVRTASASATSTSTTTSTSTSATPTMTPDVPLTLRKSQPKLNLAPQAPISTPKSITTLQNPSPPSETVLIRRAHNTTHPHINKLPPELLSTIFLLLISPSTSPSPSTSSTSSSSTTTTTTTGGPGSTIHTAAPRTLSQVCHFWRCVALHEPQLWARTLNLREGPKWILETLRRSGECIIDVIGLCDNRPIIPNPNFEQRLKGARGSVLGIILREIKRIRRLHLTVERKDDWRVVVDCLSRCEAPVLESLVVKSLVRRVALPGSLGGHGRGDMGFNNGRGSEFGGKEELVMRLSEGLFKGSAPVLKNLSLAMVALDTSVSSLPWLSRLTTLQVTDLEDSYLMSVWEWLAIVRQTPLLEKIILRNVFANEVPPESPEDTAKVVLKKLKSVELRGTLMEACEFLGRLVVPGECRIHMDAKRANNAHAVWMLSEFLKERKMRMENMEGILRTPMEAARAARERERKRRWLLVHPATHELHIKVNEVAGGGEDAEGSEQEEGDCVMNLLLAFGGENQTEDRHRLVIEIFDTLTSALQLVYEDKGGFDGLNLSLYELRDGMRFWETQLVQFLARLDRVEHLQEVSGYTASVVFRLLVQSPSSSVASVSSSPSERFRQNVLLPSLQRVTLAFVEFSTDVDDEFDACCDVQVVPDFVRRRLGLGKEVGGISVVRQRTLRLRFECCSGPRSILDELGRLGVEYGLGWACDFEENNN</sequence>
<evidence type="ECO:0000313" key="3">
    <source>
        <dbReference type="Proteomes" id="UP000807342"/>
    </source>
</evidence>
<gene>
    <name evidence="2" type="ORF">P691DRAFT_374662</name>
</gene>
<dbReference type="EMBL" id="MU151420">
    <property type="protein sequence ID" value="KAF9443945.1"/>
    <property type="molecule type" value="Genomic_DNA"/>
</dbReference>
<feature type="region of interest" description="Disordered" evidence="1">
    <location>
        <begin position="109"/>
        <end position="130"/>
    </location>
</feature>
<evidence type="ECO:0000256" key="1">
    <source>
        <dbReference type="SAM" id="MobiDB-lite"/>
    </source>
</evidence>
<feature type="compositionally biased region" description="Low complexity" evidence="1">
    <location>
        <begin position="167"/>
        <end position="186"/>
    </location>
</feature>
<feature type="compositionally biased region" description="Polar residues" evidence="1">
    <location>
        <begin position="59"/>
        <end position="68"/>
    </location>
</feature>
<feature type="compositionally biased region" description="Polar residues" evidence="1">
    <location>
        <begin position="17"/>
        <end position="36"/>
    </location>
</feature>
<evidence type="ECO:0000313" key="2">
    <source>
        <dbReference type="EMBL" id="KAF9443945.1"/>
    </source>
</evidence>
<dbReference type="OrthoDB" id="10435159at2759"/>
<proteinExistence type="predicted"/>
<name>A0A9P5X690_9AGAR</name>
<evidence type="ECO:0008006" key="4">
    <source>
        <dbReference type="Google" id="ProtNLM"/>
    </source>
</evidence>